<feature type="transmembrane region" description="Helical" evidence="1">
    <location>
        <begin position="84"/>
        <end position="103"/>
    </location>
</feature>
<organism evidence="2 3">
    <name type="scientific">Actinopolymorpha pittospori</name>
    <dbReference type="NCBI Taxonomy" id="648752"/>
    <lineage>
        <taxon>Bacteria</taxon>
        <taxon>Bacillati</taxon>
        <taxon>Actinomycetota</taxon>
        <taxon>Actinomycetes</taxon>
        <taxon>Propionibacteriales</taxon>
        <taxon>Actinopolymorphaceae</taxon>
        <taxon>Actinopolymorpha</taxon>
    </lineage>
</organism>
<comment type="caution">
    <text evidence="2">The sequence shown here is derived from an EMBL/GenBank/DDBJ whole genome shotgun (WGS) entry which is preliminary data.</text>
</comment>
<protein>
    <submittedName>
        <fullName evidence="2">Uncharacterized protein</fullName>
    </submittedName>
</protein>
<keyword evidence="1" id="KW-0472">Membrane</keyword>
<dbReference type="AlphaFoldDB" id="A0A927RII1"/>
<dbReference type="RefSeq" id="WP_192750379.1">
    <property type="nucleotide sequence ID" value="NZ_BAABJL010000011.1"/>
</dbReference>
<accession>A0A927RII1</accession>
<gene>
    <name evidence="2" type="ORF">HEB94_003059</name>
</gene>
<dbReference type="Proteomes" id="UP000638648">
    <property type="component" value="Unassembled WGS sequence"/>
</dbReference>
<proteinExistence type="predicted"/>
<keyword evidence="3" id="KW-1185">Reference proteome</keyword>
<evidence type="ECO:0000313" key="3">
    <source>
        <dbReference type="Proteomes" id="UP000638648"/>
    </source>
</evidence>
<dbReference type="EMBL" id="JADBEM010000001">
    <property type="protein sequence ID" value="MBE1606211.1"/>
    <property type="molecule type" value="Genomic_DNA"/>
</dbReference>
<evidence type="ECO:0000313" key="2">
    <source>
        <dbReference type="EMBL" id="MBE1606211.1"/>
    </source>
</evidence>
<feature type="transmembrane region" description="Helical" evidence="1">
    <location>
        <begin position="62"/>
        <end position="78"/>
    </location>
</feature>
<evidence type="ECO:0000256" key="1">
    <source>
        <dbReference type="SAM" id="Phobius"/>
    </source>
</evidence>
<name>A0A927RII1_9ACTN</name>
<reference evidence="2" key="1">
    <citation type="submission" date="2020-10" db="EMBL/GenBank/DDBJ databases">
        <title>Sequencing the genomes of 1000 actinobacteria strains.</title>
        <authorList>
            <person name="Klenk H.-P."/>
        </authorList>
    </citation>
    <scope>NUCLEOTIDE SEQUENCE</scope>
    <source>
        <strain evidence="2">DSM 45354</strain>
    </source>
</reference>
<keyword evidence="1" id="KW-1133">Transmembrane helix</keyword>
<sequence length="303" mass="32214">MQPDGRAGPAKEVRESPAAGVIRIGGRDILVPLSLAAPDRARVRRAGARWLEGATERVSPRSVGYLSVLAVVWIILVIQPGIDLFARAVILALGAPFVAHVALQIKGHSDRQRDDAELRARVIIPDRDLHPQYQPVMRDVVDAVLRVAMSRSAREGHLGDGLALLAGEQWRIASALAQLAEARKLLSATGGGLPDQVSAVQAAEDAIDRRVQTIYGYAEAVKRVEESLLAVDAAVQSDAVHDRIRGALAALGDDDVSADLMRGVGDASTSVEAALEALRGQADALRALSAERPERGTEASPDR</sequence>
<keyword evidence="1" id="KW-0812">Transmembrane</keyword>